<dbReference type="PIRSF" id="PIRSF001220">
    <property type="entry name" value="L-ASNase_gatD"/>
    <property type="match status" value="1"/>
</dbReference>
<protein>
    <recommendedName>
        <fullName evidence="2">asparaginase</fullName>
        <ecNumber evidence="2">3.5.1.1</ecNumber>
    </recommendedName>
</protein>
<dbReference type="Gene3D" id="3.40.50.40">
    <property type="match status" value="1"/>
</dbReference>
<dbReference type="PRINTS" id="PR00139">
    <property type="entry name" value="ASNGLNASE"/>
</dbReference>
<dbReference type="Proteomes" id="UP000810171">
    <property type="component" value="Unassembled WGS sequence"/>
</dbReference>
<dbReference type="Pfam" id="PF00710">
    <property type="entry name" value="Asparaginase"/>
    <property type="match status" value="1"/>
</dbReference>
<gene>
    <name evidence="8" type="ORF">H9C73_04740</name>
</gene>
<dbReference type="PIRSF" id="PIRSF500176">
    <property type="entry name" value="L_ASNase"/>
    <property type="match status" value="1"/>
</dbReference>
<dbReference type="InterPro" id="IPR027475">
    <property type="entry name" value="Asparaginase/glutaminase_AS2"/>
</dbReference>
<evidence type="ECO:0000313" key="9">
    <source>
        <dbReference type="Proteomes" id="UP000810171"/>
    </source>
</evidence>
<dbReference type="RefSeq" id="WP_209286652.1">
    <property type="nucleotide sequence ID" value="NZ_JACVEW010000005.1"/>
</dbReference>
<keyword evidence="9" id="KW-1185">Reference proteome</keyword>
<accession>A0ABS3Z8P3</accession>
<dbReference type="InterPro" id="IPR020827">
    <property type="entry name" value="Asparaginase/glutaminase_AS1"/>
</dbReference>
<dbReference type="PROSITE" id="PS00144">
    <property type="entry name" value="ASN_GLN_ASE_1"/>
    <property type="match status" value="1"/>
</dbReference>
<feature type="active site" evidence="4">
    <location>
        <position position="12"/>
    </location>
</feature>
<organism evidence="8 9">
    <name type="scientific">Marinobacterium alkalitolerans</name>
    <dbReference type="NCBI Taxonomy" id="1542925"/>
    <lineage>
        <taxon>Bacteria</taxon>
        <taxon>Pseudomonadati</taxon>
        <taxon>Pseudomonadota</taxon>
        <taxon>Gammaproteobacteria</taxon>
        <taxon>Oceanospirillales</taxon>
        <taxon>Oceanospirillaceae</taxon>
        <taxon>Marinobacterium</taxon>
    </lineage>
</organism>
<dbReference type="InterPro" id="IPR036152">
    <property type="entry name" value="Asp/glu_Ase-like_sf"/>
</dbReference>
<dbReference type="Gene3D" id="3.40.50.1170">
    <property type="entry name" value="L-asparaginase, N-terminal domain"/>
    <property type="match status" value="1"/>
</dbReference>
<keyword evidence="3 8" id="KW-0378">Hydrolase</keyword>
<dbReference type="PANTHER" id="PTHR11707:SF28">
    <property type="entry name" value="60 KDA LYSOPHOSPHOLIPASE"/>
    <property type="match status" value="1"/>
</dbReference>
<dbReference type="NCBIfam" id="TIGR00519">
    <property type="entry name" value="asnASE_I"/>
    <property type="match status" value="1"/>
</dbReference>
<evidence type="ECO:0000256" key="5">
    <source>
        <dbReference type="PROSITE-ProRule" id="PRU10100"/>
    </source>
</evidence>
<comment type="caution">
    <text evidence="8">The sequence shown here is derived from an EMBL/GenBank/DDBJ whole genome shotgun (WGS) entry which is preliminary data.</text>
</comment>
<dbReference type="SMART" id="SM00870">
    <property type="entry name" value="Asparaginase"/>
    <property type="match status" value="1"/>
</dbReference>
<evidence type="ECO:0000256" key="4">
    <source>
        <dbReference type="PROSITE-ProRule" id="PRU10099"/>
    </source>
</evidence>
<dbReference type="InterPro" id="IPR006034">
    <property type="entry name" value="Asparaginase/glutaminase-like"/>
</dbReference>
<dbReference type="PROSITE" id="PS51732">
    <property type="entry name" value="ASN_GLN_ASE_3"/>
    <property type="match status" value="1"/>
</dbReference>
<sequence length="333" mass="35888">MSRVLVLYTGGTIGMVSSEQGYVPQSGFEAALRSRLNDKRLPDFDVLEFEQPLDSASLVPEDWSRIARMLEQHWQRYDGFVVLHGTDTLAYTASALSFMLPQQDKSVVLTGSQIPLSQARSDAMDNLITALQLAARDDLAEVCVCFNGRIMRGNRCRKVSSNALAAFDSPNFPWLGEAGIELGIRPELLLPAAPTRFEISPCQSGSVAMLGFYPGMQASMLEALCTQPGLKGMVLTTYGVGNAPDDPALLKVLGSAVERGLTVVNLSQCHQGRVAQGAYASGSLLNGIGVIPGMDMTPEAAFTKLQHLTALYDQPEAVRDRMVISLRGECSAA</sequence>
<dbReference type="InterPro" id="IPR027473">
    <property type="entry name" value="L-asparaginase_C"/>
</dbReference>
<evidence type="ECO:0000259" key="7">
    <source>
        <dbReference type="Pfam" id="PF17763"/>
    </source>
</evidence>
<dbReference type="EC" id="3.5.1.1" evidence="2"/>
<feature type="domain" description="L-asparaginase N-terminal" evidence="6">
    <location>
        <begin position="3"/>
        <end position="181"/>
    </location>
</feature>
<dbReference type="PROSITE" id="PS00917">
    <property type="entry name" value="ASN_GLN_ASE_2"/>
    <property type="match status" value="1"/>
</dbReference>
<dbReference type="InterPro" id="IPR037152">
    <property type="entry name" value="L-asparaginase_N_sf"/>
</dbReference>
<evidence type="ECO:0000256" key="1">
    <source>
        <dbReference type="ARBA" id="ARBA00010518"/>
    </source>
</evidence>
<name>A0ABS3Z8P3_9GAMM</name>
<dbReference type="SFLD" id="SFLDS00057">
    <property type="entry name" value="Glutaminase/Asparaginase"/>
    <property type="match status" value="1"/>
</dbReference>
<dbReference type="Pfam" id="PF17763">
    <property type="entry name" value="Asparaginase_C"/>
    <property type="match status" value="1"/>
</dbReference>
<dbReference type="GO" id="GO:0004067">
    <property type="term" value="F:asparaginase activity"/>
    <property type="evidence" value="ECO:0007669"/>
    <property type="project" value="UniProtKB-EC"/>
</dbReference>
<dbReference type="EMBL" id="JACVEW010000005">
    <property type="protein sequence ID" value="MBP0048032.1"/>
    <property type="molecule type" value="Genomic_DNA"/>
</dbReference>
<evidence type="ECO:0000313" key="8">
    <source>
        <dbReference type="EMBL" id="MBP0048032.1"/>
    </source>
</evidence>
<evidence type="ECO:0000256" key="3">
    <source>
        <dbReference type="ARBA" id="ARBA00022801"/>
    </source>
</evidence>
<feature type="active site" evidence="5">
    <location>
        <position position="86"/>
    </location>
</feature>
<dbReference type="InterPro" id="IPR040919">
    <property type="entry name" value="Asparaginase_C"/>
</dbReference>
<dbReference type="InterPro" id="IPR027474">
    <property type="entry name" value="L-asparaginase_N"/>
</dbReference>
<dbReference type="CDD" id="cd08963">
    <property type="entry name" value="L-asparaginase_I"/>
    <property type="match status" value="1"/>
</dbReference>
<feature type="domain" description="Asparaginase/glutaminase C-terminal" evidence="7">
    <location>
        <begin position="207"/>
        <end position="321"/>
    </location>
</feature>
<dbReference type="InterPro" id="IPR006033">
    <property type="entry name" value="AsnA_fam"/>
</dbReference>
<dbReference type="InterPro" id="IPR041725">
    <property type="entry name" value="L-asparaginase_I"/>
</dbReference>
<reference evidence="8 9" key="1">
    <citation type="submission" date="2020-09" db="EMBL/GenBank/DDBJ databases">
        <authorList>
            <person name="Tanuku N.R.S."/>
        </authorList>
    </citation>
    <scope>NUCLEOTIDE SEQUENCE [LARGE SCALE GENOMIC DNA]</scope>
    <source>
        <strain evidence="8 9">AK62</strain>
    </source>
</reference>
<proteinExistence type="inferred from homology"/>
<comment type="similarity">
    <text evidence="1">Belongs to the asparaginase 1 family.</text>
</comment>
<evidence type="ECO:0000256" key="2">
    <source>
        <dbReference type="ARBA" id="ARBA00012920"/>
    </source>
</evidence>
<evidence type="ECO:0000259" key="6">
    <source>
        <dbReference type="Pfam" id="PF00710"/>
    </source>
</evidence>
<dbReference type="SUPFAM" id="SSF53774">
    <property type="entry name" value="Glutaminase/Asparaginase"/>
    <property type="match status" value="1"/>
</dbReference>
<dbReference type="PANTHER" id="PTHR11707">
    <property type="entry name" value="L-ASPARAGINASE"/>
    <property type="match status" value="1"/>
</dbReference>